<dbReference type="AlphaFoldDB" id="A0A9W7BJR5"/>
<sequence>MHTPEFRRHFVEFVPVDALMVLRLAMKGWNAAVDALIDEVVRSGELMVHDGKDINKCHALITQVVFLLNITKVGRNLCLSAYNLVFVDIP</sequence>
<evidence type="ECO:0000313" key="2">
    <source>
        <dbReference type="Proteomes" id="UP001162640"/>
    </source>
</evidence>
<dbReference type="EMBL" id="BLQM01000436">
    <property type="protein sequence ID" value="GMH89776.1"/>
    <property type="molecule type" value="Genomic_DNA"/>
</dbReference>
<dbReference type="Proteomes" id="UP001162640">
    <property type="component" value="Unassembled WGS sequence"/>
</dbReference>
<gene>
    <name evidence="1" type="ORF">TL16_g11561</name>
</gene>
<reference evidence="2" key="1">
    <citation type="journal article" date="2023" name="Commun. Biol.">
        <title>Genome analysis of Parmales, the sister group of diatoms, reveals the evolutionary specialization of diatoms from phago-mixotrophs to photoautotrophs.</title>
        <authorList>
            <person name="Ban H."/>
            <person name="Sato S."/>
            <person name="Yoshikawa S."/>
            <person name="Yamada K."/>
            <person name="Nakamura Y."/>
            <person name="Ichinomiya M."/>
            <person name="Sato N."/>
            <person name="Blanc-Mathieu R."/>
            <person name="Endo H."/>
            <person name="Kuwata A."/>
            <person name="Ogata H."/>
        </authorList>
    </citation>
    <scope>NUCLEOTIDE SEQUENCE [LARGE SCALE GENOMIC DNA]</scope>
</reference>
<accession>A0A9W7BJR5</accession>
<protein>
    <submittedName>
        <fullName evidence="1">Uncharacterized protein</fullName>
    </submittedName>
</protein>
<organism evidence="1 2">
    <name type="scientific">Triparma laevis f. inornata</name>
    <dbReference type="NCBI Taxonomy" id="1714386"/>
    <lineage>
        <taxon>Eukaryota</taxon>
        <taxon>Sar</taxon>
        <taxon>Stramenopiles</taxon>
        <taxon>Ochrophyta</taxon>
        <taxon>Bolidophyceae</taxon>
        <taxon>Parmales</taxon>
        <taxon>Triparmaceae</taxon>
        <taxon>Triparma</taxon>
    </lineage>
</organism>
<comment type="caution">
    <text evidence="1">The sequence shown here is derived from an EMBL/GenBank/DDBJ whole genome shotgun (WGS) entry which is preliminary data.</text>
</comment>
<proteinExistence type="predicted"/>
<evidence type="ECO:0000313" key="1">
    <source>
        <dbReference type="EMBL" id="GMH89776.1"/>
    </source>
</evidence>
<name>A0A9W7BJR5_9STRA</name>